<dbReference type="Pfam" id="PF12796">
    <property type="entry name" value="Ank_2"/>
    <property type="match status" value="1"/>
</dbReference>
<dbReference type="PANTHER" id="PTHR24188:SF29">
    <property type="entry name" value="GH09064P"/>
    <property type="match status" value="1"/>
</dbReference>
<dbReference type="SUPFAM" id="SSF48403">
    <property type="entry name" value="Ankyrin repeat"/>
    <property type="match status" value="1"/>
</dbReference>
<dbReference type="STRING" id="1754191.A0A1Y1V6N1"/>
<dbReference type="Proteomes" id="UP000193719">
    <property type="component" value="Unassembled WGS sequence"/>
</dbReference>
<dbReference type="EMBL" id="MCFH01000028">
    <property type="protein sequence ID" value="ORX48112.1"/>
    <property type="molecule type" value="Genomic_DNA"/>
</dbReference>
<reference evidence="3 4" key="1">
    <citation type="submission" date="2016-08" db="EMBL/GenBank/DDBJ databases">
        <title>Genomes of anaerobic fungi encode conserved fungal cellulosomes for biomass hydrolysis.</title>
        <authorList>
            <consortium name="DOE Joint Genome Institute"/>
            <person name="Haitjema C.H."/>
            <person name="Gilmore S.P."/>
            <person name="Henske J.K."/>
            <person name="Solomon K.V."/>
            <person name="De Groot R."/>
            <person name="Kuo A."/>
            <person name="Mondo S.J."/>
            <person name="Salamov A.A."/>
            <person name="Labutti K."/>
            <person name="Zhao Z."/>
            <person name="Chiniquy J."/>
            <person name="Barry K."/>
            <person name="Brewer H.M."/>
            <person name="Purvine S.O."/>
            <person name="Wright A.T."/>
            <person name="Boxma B."/>
            <person name="Van Alen T."/>
            <person name="Hackstein J.H."/>
            <person name="Baker S.E."/>
            <person name="Grigoriev I.V."/>
            <person name="O'Malley M.A."/>
        </authorList>
    </citation>
    <scope>NUCLEOTIDE SEQUENCE [LARGE SCALE GENOMIC DNA]</scope>
    <source>
        <strain evidence="4">finn</strain>
    </source>
</reference>
<feature type="non-terminal residue" evidence="3">
    <location>
        <position position="1"/>
    </location>
</feature>
<keyword evidence="1" id="KW-0677">Repeat</keyword>
<name>A0A1Y1V6N1_9FUNG</name>
<protein>
    <submittedName>
        <fullName evidence="3">Ankyrin</fullName>
    </submittedName>
</protein>
<evidence type="ECO:0000256" key="2">
    <source>
        <dbReference type="ARBA" id="ARBA00023043"/>
    </source>
</evidence>
<proteinExistence type="predicted"/>
<dbReference type="Gene3D" id="1.25.40.20">
    <property type="entry name" value="Ankyrin repeat-containing domain"/>
    <property type="match status" value="1"/>
</dbReference>
<reference evidence="3 4" key="2">
    <citation type="submission" date="2016-08" db="EMBL/GenBank/DDBJ databases">
        <title>Pervasive Adenine N6-methylation of Active Genes in Fungi.</title>
        <authorList>
            <consortium name="DOE Joint Genome Institute"/>
            <person name="Mondo S.J."/>
            <person name="Dannebaum R.O."/>
            <person name="Kuo R.C."/>
            <person name="Labutti K."/>
            <person name="Haridas S."/>
            <person name="Kuo A."/>
            <person name="Salamov A."/>
            <person name="Ahrendt S.R."/>
            <person name="Lipzen A."/>
            <person name="Sullivan W."/>
            <person name="Andreopoulos W.B."/>
            <person name="Clum A."/>
            <person name="Lindquist E."/>
            <person name="Daum C."/>
            <person name="Ramamoorthy G.K."/>
            <person name="Gryganskyi A."/>
            <person name="Culley D."/>
            <person name="Magnuson J.K."/>
            <person name="James T.Y."/>
            <person name="O'Malley M.A."/>
            <person name="Stajich J.E."/>
            <person name="Spatafora J.W."/>
            <person name="Visel A."/>
            <person name="Grigoriev I.V."/>
        </authorList>
    </citation>
    <scope>NUCLEOTIDE SEQUENCE [LARGE SCALE GENOMIC DNA]</scope>
    <source>
        <strain evidence="4">finn</strain>
    </source>
</reference>
<evidence type="ECO:0000256" key="1">
    <source>
        <dbReference type="ARBA" id="ARBA00022737"/>
    </source>
</evidence>
<dbReference type="InterPro" id="IPR036770">
    <property type="entry name" value="Ankyrin_rpt-contain_sf"/>
</dbReference>
<dbReference type="SMART" id="SM00248">
    <property type="entry name" value="ANK"/>
    <property type="match status" value="3"/>
</dbReference>
<evidence type="ECO:0000313" key="4">
    <source>
        <dbReference type="Proteomes" id="UP000193719"/>
    </source>
</evidence>
<sequence>ASKIGNIEMVKYLIENGIYLYTENNKGRDSVMNALIFNHSDIAKYSFNKGSEFFKNKNKCITYLNLACKIGLIDIAEYLIYKGEYSKEKVEKKKKVNTLLMACFKGNYEIVNILIESGTNIYEFIHFVDDILNIKTMERR</sequence>
<keyword evidence="2" id="KW-0040">ANK repeat</keyword>
<gene>
    <name evidence="3" type="ORF">BCR36DRAFT_294008</name>
</gene>
<dbReference type="AlphaFoldDB" id="A0A1Y1V6N1"/>
<accession>A0A1Y1V6N1</accession>
<dbReference type="InterPro" id="IPR002110">
    <property type="entry name" value="Ankyrin_rpt"/>
</dbReference>
<dbReference type="OrthoDB" id="194358at2759"/>
<dbReference type="PANTHER" id="PTHR24188">
    <property type="entry name" value="ANKYRIN REPEAT PROTEIN"/>
    <property type="match status" value="1"/>
</dbReference>
<keyword evidence="4" id="KW-1185">Reference proteome</keyword>
<evidence type="ECO:0000313" key="3">
    <source>
        <dbReference type="EMBL" id="ORX48112.1"/>
    </source>
</evidence>
<comment type="caution">
    <text evidence="3">The sequence shown here is derived from an EMBL/GenBank/DDBJ whole genome shotgun (WGS) entry which is preliminary data.</text>
</comment>
<organism evidence="3 4">
    <name type="scientific">Piromyces finnis</name>
    <dbReference type="NCBI Taxonomy" id="1754191"/>
    <lineage>
        <taxon>Eukaryota</taxon>
        <taxon>Fungi</taxon>
        <taxon>Fungi incertae sedis</taxon>
        <taxon>Chytridiomycota</taxon>
        <taxon>Chytridiomycota incertae sedis</taxon>
        <taxon>Neocallimastigomycetes</taxon>
        <taxon>Neocallimastigales</taxon>
        <taxon>Neocallimastigaceae</taxon>
        <taxon>Piromyces</taxon>
    </lineage>
</organism>